<accession>A0A0F9GM15</accession>
<feature type="domain" description="Histidine kinase" evidence="10">
    <location>
        <begin position="53"/>
        <end position="256"/>
    </location>
</feature>
<evidence type="ECO:0000256" key="2">
    <source>
        <dbReference type="ARBA" id="ARBA00004651"/>
    </source>
</evidence>
<dbReference type="CDD" id="cd00082">
    <property type="entry name" value="HisKA"/>
    <property type="match status" value="1"/>
</dbReference>
<proteinExistence type="predicted"/>
<dbReference type="SMART" id="SM00388">
    <property type="entry name" value="HisKA"/>
    <property type="match status" value="1"/>
</dbReference>
<dbReference type="InterPro" id="IPR036097">
    <property type="entry name" value="HisK_dim/P_sf"/>
</dbReference>
<dbReference type="Pfam" id="PF02518">
    <property type="entry name" value="HATPase_c"/>
    <property type="match status" value="1"/>
</dbReference>
<keyword evidence="5" id="KW-0597">Phosphoprotein</keyword>
<dbReference type="GO" id="GO:0005524">
    <property type="term" value="F:ATP binding"/>
    <property type="evidence" value="ECO:0007669"/>
    <property type="project" value="UniProtKB-KW"/>
</dbReference>
<dbReference type="SUPFAM" id="SSF47384">
    <property type="entry name" value="Homodimeric domain of signal transducing histidine kinase"/>
    <property type="match status" value="1"/>
</dbReference>
<dbReference type="InterPro" id="IPR036890">
    <property type="entry name" value="HATPase_C_sf"/>
</dbReference>
<dbReference type="Pfam" id="PF00512">
    <property type="entry name" value="HisKA"/>
    <property type="match status" value="1"/>
</dbReference>
<dbReference type="Gene3D" id="3.30.565.10">
    <property type="entry name" value="Histidine kinase-like ATPase, C-terminal domain"/>
    <property type="match status" value="1"/>
</dbReference>
<dbReference type="InterPro" id="IPR003594">
    <property type="entry name" value="HATPase_dom"/>
</dbReference>
<dbReference type="AlphaFoldDB" id="A0A0F9GM15"/>
<dbReference type="PROSITE" id="PS50109">
    <property type="entry name" value="HIS_KIN"/>
    <property type="match status" value="1"/>
</dbReference>
<dbReference type="PRINTS" id="PR00344">
    <property type="entry name" value="BCTRLSENSOR"/>
</dbReference>
<evidence type="ECO:0000256" key="4">
    <source>
        <dbReference type="ARBA" id="ARBA00022475"/>
    </source>
</evidence>
<evidence type="ECO:0000256" key="3">
    <source>
        <dbReference type="ARBA" id="ARBA00012438"/>
    </source>
</evidence>
<evidence type="ECO:0000256" key="8">
    <source>
        <dbReference type="ARBA" id="ARBA00022777"/>
    </source>
</evidence>
<dbReference type="EC" id="2.7.13.3" evidence="3"/>
<evidence type="ECO:0000256" key="5">
    <source>
        <dbReference type="ARBA" id="ARBA00022553"/>
    </source>
</evidence>
<reference evidence="11" key="1">
    <citation type="journal article" date="2015" name="Nature">
        <title>Complex archaea that bridge the gap between prokaryotes and eukaryotes.</title>
        <authorList>
            <person name="Spang A."/>
            <person name="Saw J.H."/>
            <person name="Jorgensen S.L."/>
            <person name="Zaremba-Niedzwiedzka K."/>
            <person name="Martijn J."/>
            <person name="Lind A.E."/>
            <person name="van Eijk R."/>
            <person name="Schleper C."/>
            <person name="Guy L."/>
            <person name="Ettema T.J."/>
        </authorList>
    </citation>
    <scope>NUCLEOTIDE SEQUENCE</scope>
</reference>
<keyword evidence="4" id="KW-1003">Cell membrane</keyword>
<evidence type="ECO:0000313" key="11">
    <source>
        <dbReference type="EMBL" id="KKL70450.1"/>
    </source>
</evidence>
<evidence type="ECO:0000256" key="1">
    <source>
        <dbReference type="ARBA" id="ARBA00000085"/>
    </source>
</evidence>
<dbReference type="PANTHER" id="PTHR44936">
    <property type="entry name" value="SENSOR PROTEIN CREC"/>
    <property type="match status" value="1"/>
</dbReference>
<keyword evidence="6" id="KW-0808">Transferase</keyword>
<keyword evidence="8" id="KW-0418">Kinase</keyword>
<protein>
    <recommendedName>
        <fullName evidence="3">histidine kinase</fullName>
        <ecNumber evidence="3">2.7.13.3</ecNumber>
    </recommendedName>
</protein>
<organism evidence="11">
    <name type="scientific">marine sediment metagenome</name>
    <dbReference type="NCBI Taxonomy" id="412755"/>
    <lineage>
        <taxon>unclassified sequences</taxon>
        <taxon>metagenomes</taxon>
        <taxon>ecological metagenomes</taxon>
    </lineage>
</organism>
<dbReference type="GO" id="GO:0005886">
    <property type="term" value="C:plasma membrane"/>
    <property type="evidence" value="ECO:0007669"/>
    <property type="project" value="UniProtKB-SubCell"/>
</dbReference>
<dbReference type="SUPFAM" id="SSF55874">
    <property type="entry name" value="ATPase domain of HSP90 chaperone/DNA topoisomerase II/histidine kinase"/>
    <property type="match status" value="1"/>
</dbReference>
<dbReference type="Gene3D" id="1.10.287.130">
    <property type="match status" value="1"/>
</dbReference>
<dbReference type="EMBL" id="LAZR01025890">
    <property type="protein sequence ID" value="KKL70450.1"/>
    <property type="molecule type" value="Genomic_DNA"/>
</dbReference>
<keyword evidence="9" id="KW-0067">ATP-binding</keyword>
<evidence type="ECO:0000256" key="7">
    <source>
        <dbReference type="ARBA" id="ARBA00022741"/>
    </source>
</evidence>
<dbReference type="PANTHER" id="PTHR44936:SF10">
    <property type="entry name" value="SENSOR PROTEIN RSTB"/>
    <property type="match status" value="1"/>
</dbReference>
<comment type="caution">
    <text evidence="11">The sequence shown here is derived from an EMBL/GenBank/DDBJ whole genome shotgun (WGS) entry which is preliminary data.</text>
</comment>
<sequence>MYRQQAKRLVNLEYYFVAKMASDLRRQESLLNTAKEDALRDEQVMAVATLAAGTAHELGTPLATMMVLVEEMQQDYAQDPKLQQDLSLLAAQTLTCRKTLKQLVLKADQERGEAKAVNLHSFFEHLVDHWLVIRPDVVTTIELDPSLQVTSVLDLSIEQSILNLLNNAADANPKGMEIHAQIKKHILYFCIWDQGPGISEEIASDIGKPFVTTKGKGLGLGLFLSNATLSRAGGTVNLFGRASGGTFTEMTLPLSRTNKQSKL</sequence>
<comment type="catalytic activity">
    <reaction evidence="1">
        <text>ATP + protein L-histidine = ADP + protein N-phospho-L-histidine.</text>
        <dbReference type="EC" id="2.7.13.3"/>
    </reaction>
</comment>
<gene>
    <name evidence="11" type="ORF">LCGC14_2104790</name>
</gene>
<dbReference type="InterPro" id="IPR050980">
    <property type="entry name" value="2C_sensor_his_kinase"/>
</dbReference>
<dbReference type="SMART" id="SM00387">
    <property type="entry name" value="HATPase_c"/>
    <property type="match status" value="1"/>
</dbReference>
<dbReference type="InterPro" id="IPR005467">
    <property type="entry name" value="His_kinase_dom"/>
</dbReference>
<evidence type="ECO:0000256" key="6">
    <source>
        <dbReference type="ARBA" id="ARBA00022679"/>
    </source>
</evidence>
<keyword evidence="7" id="KW-0547">Nucleotide-binding</keyword>
<comment type="subcellular location">
    <subcellularLocation>
        <location evidence="2">Cell membrane</location>
        <topology evidence="2">Multi-pass membrane protein</topology>
    </subcellularLocation>
</comment>
<evidence type="ECO:0000256" key="9">
    <source>
        <dbReference type="ARBA" id="ARBA00022840"/>
    </source>
</evidence>
<dbReference type="InterPro" id="IPR003661">
    <property type="entry name" value="HisK_dim/P_dom"/>
</dbReference>
<keyword evidence="4" id="KW-0472">Membrane</keyword>
<name>A0A0F9GM15_9ZZZZ</name>
<dbReference type="InterPro" id="IPR004358">
    <property type="entry name" value="Sig_transdc_His_kin-like_C"/>
</dbReference>
<evidence type="ECO:0000259" key="10">
    <source>
        <dbReference type="PROSITE" id="PS50109"/>
    </source>
</evidence>
<dbReference type="GO" id="GO:0000155">
    <property type="term" value="F:phosphorelay sensor kinase activity"/>
    <property type="evidence" value="ECO:0007669"/>
    <property type="project" value="InterPro"/>
</dbReference>